<evidence type="ECO:0000313" key="4">
    <source>
        <dbReference type="Proteomes" id="UP000286268"/>
    </source>
</evidence>
<sequence length="997" mass="105357">MNDASITLKLKGDSFKNTIASSDIVLKNGPAGLTVKNVSFIDEGNVNVTLAFDGTDFDAVINNFALEVKATAVVSGQAILTDNQIIKNSNDAPVVSDVKVTGTAKVGETLTASYKYSDDENDAEGASVFKWYRGSKEDGSDKVLISGAEASQYTLTSEDGDKYLFFEATPVAVSGGTTGRTVISSASEKIIIPDTTAPTVDTSKFVFTDNTPFSDAVSGIANAISEGGATVKAYPWVDINNDNKIDSLELLSPINLGTSLADGSVLPASIGELTPGKYKYVITATDAAGNESSKNESSVLSFAIRNLNVAVSNRGAVEENNLEGAILTLTLRGDSFKQTAASSDFDLRNAPAGTSIKNISFIDESSVEITLGFDGTDFDATISDALVDVKASAVESNKFITSQDLTITNSNDAPSASAVTLTGTARIGETLSASYNYADDENDAEGTSVYKWYRASNADGSDKVLISGATSKQYTLAAEDGDKYIFFQVTPLAASGQETGKAVLSSASAKVIIPDTTAPSVDISKFNFINNDAPTQDSISGVAGAISEGGATVKAYLWNDANGDGKIDADELQSPITLGVSTQDGSVSANNIGDLPEGKYNYVITATDEAGNESAKNDAAVFKISTRNLNASVFGGGELTESSLSGATIVVAINGDKFKDTVSEQDFTLNNAPAGVELVAVVPYDINSYMVLLDNSGADFDTDYNNFSITVKGSGLESGQDITTKPMPIKAEIEGQAPNVAGLTFGPGDVVDNTKASALPAGTIKYVVGAAGQYTRPNANDSASVYTNILGSTTNLPVTSGQHIYAVSVDNYNRIKAWSDITLTDSMIKQRPQVAGMFISEYLQGPNDRVAIEIYNNTGINYPDPNNTPYTLEVYQWVPSTNKMRVVTSPVSAYNGMVNIAINTNFYDLFDISNATYYNEELNIFGATTNAIVLKKSGQIVDVLGDPNFVGSKPIVADGNTVVRKKGIIGGYNVYYSKEWDVYNQNIYQYIGSHSIY</sequence>
<evidence type="ECO:0000259" key="1">
    <source>
        <dbReference type="Pfam" id="PF18316"/>
    </source>
</evidence>
<dbReference type="InterPro" id="IPR018247">
    <property type="entry name" value="EF_Hand_1_Ca_BS"/>
</dbReference>
<dbReference type="InterPro" id="IPR040751">
    <property type="entry name" value="SbsC_C"/>
</dbReference>
<evidence type="ECO:0000313" key="3">
    <source>
        <dbReference type="EMBL" id="QAA34483.1"/>
    </source>
</evidence>
<dbReference type="PANTHER" id="PTHR31149:SF11">
    <property type="entry name" value="187-KDA MICROTUBULE-ASSOCIATED PROTEIN AIR9"/>
    <property type="match status" value="1"/>
</dbReference>
<dbReference type="Proteomes" id="UP000286268">
    <property type="component" value="Chromosome"/>
</dbReference>
<proteinExistence type="predicted"/>
<organism evidence="3 4">
    <name type="scientific">Clostridium manihotivorum</name>
    <dbReference type="NCBI Taxonomy" id="2320868"/>
    <lineage>
        <taxon>Bacteria</taxon>
        <taxon>Bacillati</taxon>
        <taxon>Bacillota</taxon>
        <taxon>Clostridia</taxon>
        <taxon>Eubacteriales</taxon>
        <taxon>Clostridiaceae</taxon>
        <taxon>Clostridium</taxon>
    </lineage>
</organism>
<dbReference type="InterPro" id="IPR056284">
    <property type="entry name" value="AIR9-like_A9"/>
</dbReference>
<dbReference type="PANTHER" id="PTHR31149">
    <property type="entry name" value="EXPRESSED PROTEIN"/>
    <property type="match status" value="1"/>
</dbReference>
<evidence type="ECO:0000259" key="2">
    <source>
        <dbReference type="Pfam" id="PF23197"/>
    </source>
</evidence>
<feature type="domain" description="AIR9-like A9" evidence="2">
    <location>
        <begin position="418"/>
        <end position="499"/>
    </location>
</feature>
<keyword evidence="4" id="KW-1185">Reference proteome</keyword>
<dbReference type="Gene3D" id="2.60.40.2700">
    <property type="match status" value="2"/>
</dbReference>
<feature type="domain" description="S-layer protein SbsC C-terminal" evidence="1">
    <location>
        <begin position="747"/>
        <end position="824"/>
    </location>
</feature>
<dbReference type="EMBL" id="CP025746">
    <property type="protein sequence ID" value="QAA34483.1"/>
    <property type="molecule type" value="Genomic_DNA"/>
</dbReference>
<accession>A0A3R5QXE4</accession>
<protein>
    <submittedName>
        <fullName evidence="3">Uncharacterized protein</fullName>
    </submittedName>
</protein>
<dbReference type="Pfam" id="PF23197">
    <property type="entry name" value="IG_AIR9"/>
    <property type="match status" value="2"/>
</dbReference>
<dbReference type="Pfam" id="PF18316">
    <property type="entry name" value="S-l_SbsC_C"/>
    <property type="match status" value="1"/>
</dbReference>
<dbReference type="AlphaFoldDB" id="A0A3R5QXE4"/>
<dbReference type="PROSITE" id="PS00018">
    <property type="entry name" value="EF_HAND_1"/>
    <property type="match status" value="2"/>
</dbReference>
<dbReference type="RefSeq" id="WP_164880643.1">
    <property type="nucleotide sequence ID" value="NZ_CP025746.1"/>
</dbReference>
<reference evidence="3 4" key="1">
    <citation type="submission" date="2018-01" db="EMBL/GenBank/DDBJ databases">
        <title>Genome Sequencing and Assembly of Anaerobacter polyendosporus strain CT4.</title>
        <authorList>
            <person name="Tachaapaikoon C."/>
            <person name="Sutheeworapong S."/>
            <person name="Jenjaroenpun P."/>
            <person name="Wongsurawat T."/>
            <person name="Nookeaw I."/>
            <person name="Cheawchanlertfa P."/>
            <person name="Kosugi A."/>
            <person name="Cheevadhanarak S."/>
            <person name="Ratanakhanokchai K."/>
        </authorList>
    </citation>
    <scope>NUCLEOTIDE SEQUENCE [LARGE SCALE GENOMIC DNA]</scope>
    <source>
        <strain evidence="3 4">CT4</strain>
    </source>
</reference>
<feature type="domain" description="AIR9-like A9" evidence="2">
    <location>
        <begin position="95"/>
        <end position="180"/>
    </location>
</feature>
<name>A0A3R5QXE4_9CLOT</name>
<dbReference type="KEGG" id="cmah:C1I91_24165"/>
<gene>
    <name evidence="3" type="ORF">C1I91_24165</name>
</gene>